<dbReference type="SMART" id="SM00448">
    <property type="entry name" value="REC"/>
    <property type="match status" value="1"/>
</dbReference>
<dbReference type="GO" id="GO:0000160">
    <property type="term" value="P:phosphorelay signal transduction system"/>
    <property type="evidence" value="ECO:0007669"/>
    <property type="project" value="InterPro"/>
</dbReference>
<feature type="region of interest" description="Disordered" evidence="6">
    <location>
        <begin position="147"/>
        <end position="169"/>
    </location>
</feature>
<keyword evidence="4" id="KW-0804">Transcription</keyword>
<proteinExistence type="predicted"/>
<organism evidence="9 10">
    <name type="scientific">Actinospica durhamensis</name>
    <dbReference type="NCBI Taxonomy" id="1508375"/>
    <lineage>
        <taxon>Bacteria</taxon>
        <taxon>Bacillati</taxon>
        <taxon>Actinomycetota</taxon>
        <taxon>Actinomycetes</taxon>
        <taxon>Catenulisporales</taxon>
        <taxon>Actinospicaceae</taxon>
        <taxon>Actinospica</taxon>
    </lineage>
</organism>
<dbReference type="PROSITE" id="PS50110">
    <property type="entry name" value="RESPONSE_REGULATORY"/>
    <property type="match status" value="1"/>
</dbReference>
<dbReference type="SUPFAM" id="SSF46894">
    <property type="entry name" value="C-terminal effector domain of the bipartite response regulators"/>
    <property type="match status" value="1"/>
</dbReference>
<evidence type="ECO:0000259" key="8">
    <source>
        <dbReference type="PROSITE" id="PS50110"/>
    </source>
</evidence>
<dbReference type="InterPro" id="IPR058245">
    <property type="entry name" value="NreC/VraR/RcsB-like_REC"/>
</dbReference>
<feature type="modified residue" description="4-aspartylphosphate" evidence="5">
    <location>
        <position position="58"/>
    </location>
</feature>
<dbReference type="AlphaFoldDB" id="A0A941EKG8"/>
<evidence type="ECO:0000313" key="10">
    <source>
        <dbReference type="Proteomes" id="UP000675781"/>
    </source>
</evidence>
<evidence type="ECO:0000256" key="3">
    <source>
        <dbReference type="ARBA" id="ARBA00023125"/>
    </source>
</evidence>
<evidence type="ECO:0000256" key="1">
    <source>
        <dbReference type="ARBA" id="ARBA00022553"/>
    </source>
</evidence>
<gene>
    <name evidence="9" type="ORF">KDL01_12685</name>
</gene>
<feature type="compositionally biased region" description="Gly residues" evidence="6">
    <location>
        <begin position="154"/>
        <end position="168"/>
    </location>
</feature>
<accession>A0A941EKG8</accession>
<evidence type="ECO:0000313" key="9">
    <source>
        <dbReference type="EMBL" id="MBR7834125.1"/>
    </source>
</evidence>
<evidence type="ECO:0000256" key="6">
    <source>
        <dbReference type="SAM" id="MobiDB-lite"/>
    </source>
</evidence>
<dbReference type="InterPro" id="IPR016032">
    <property type="entry name" value="Sig_transdc_resp-reg_C-effctor"/>
</dbReference>
<dbReference type="PROSITE" id="PS50043">
    <property type="entry name" value="HTH_LUXR_2"/>
    <property type="match status" value="1"/>
</dbReference>
<evidence type="ECO:0000256" key="2">
    <source>
        <dbReference type="ARBA" id="ARBA00023015"/>
    </source>
</evidence>
<keyword evidence="2" id="KW-0805">Transcription regulation</keyword>
<dbReference type="CDD" id="cd17535">
    <property type="entry name" value="REC_NarL-like"/>
    <property type="match status" value="1"/>
</dbReference>
<dbReference type="GO" id="GO:0006355">
    <property type="term" value="P:regulation of DNA-templated transcription"/>
    <property type="evidence" value="ECO:0007669"/>
    <property type="project" value="InterPro"/>
</dbReference>
<evidence type="ECO:0000256" key="5">
    <source>
        <dbReference type="PROSITE-ProRule" id="PRU00169"/>
    </source>
</evidence>
<dbReference type="RefSeq" id="WP_212528646.1">
    <property type="nucleotide sequence ID" value="NZ_JAGSOG010000049.1"/>
</dbReference>
<keyword evidence="10" id="KW-1185">Reference proteome</keyword>
<feature type="domain" description="Response regulatory" evidence="8">
    <location>
        <begin position="7"/>
        <end position="123"/>
    </location>
</feature>
<keyword evidence="1 5" id="KW-0597">Phosphoprotein</keyword>
<reference evidence="9" key="1">
    <citation type="submission" date="2021-04" db="EMBL/GenBank/DDBJ databases">
        <title>Genome based classification of Actinospica acidithermotolerans sp. nov., an actinobacterium isolated from an Indonesian hot spring.</title>
        <authorList>
            <person name="Kusuma A.B."/>
            <person name="Putra K.E."/>
            <person name="Nafisah S."/>
            <person name="Loh J."/>
            <person name="Nouioui I."/>
            <person name="Goodfellow M."/>
        </authorList>
    </citation>
    <scope>NUCLEOTIDE SEQUENCE</scope>
    <source>
        <strain evidence="9">CSCA 57</strain>
    </source>
</reference>
<dbReference type="Pfam" id="PF00072">
    <property type="entry name" value="Response_reg"/>
    <property type="match status" value="1"/>
</dbReference>
<name>A0A941EKG8_9ACTN</name>
<protein>
    <submittedName>
        <fullName evidence="9">Response regulator transcription factor</fullName>
    </submittedName>
</protein>
<dbReference type="Proteomes" id="UP000675781">
    <property type="component" value="Unassembled WGS sequence"/>
</dbReference>
<evidence type="ECO:0000259" key="7">
    <source>
        <dbReference type="PROSITE" id="PS50043"/>
    </source>
</evidence>
<dbReference type="CDD" id="cd06170">
    <property type="entry name" value="LuxR_C_like"/>
    <property type="match status" value="1"/>
</dbReference>
<comment type="caution">
    <text evidence="9">The sequence shown here is derived from an EMBL/GenBank/DDBJ whole genome shotgun (WGS) entry which is preliminary data.</text>
</comment>
<dbReference type="PANTHER" id="PTHR43214:SF24">
    <property type="entry name" value="TRANSCRIPTIONAL REGULATORY PROTEIN NARL-RELATED"/>
    <property type="match status" value="1"/>
</dbReference>
<dbReference type="SMART" id="SM00421">
    <property type="entry name" value="HTH_LUXR"/>
    <property type="match status" value="1"/>
</dbReference>
<dbReference type="InterPro" id="IPR011006">
    <property type="entry name" value="CheY-like_superfamily"/>
</dbReference>
<dbReference type="EMBL" id="JAGSOG010000049">
    <property type="protein sequence ID" value="MBR7834125.1"/>
    <property type="molecule type" value="Genomic_DNA"/>
</dbReference>
<dbReference type="InterPro" id="IPR000792">
    <property type="entry name" value="Tscrpt_reg_LuxR_C"/>
</dbReference>
<keyword evidence="3" id="KW-0238">DNA-binding</keyword>
<dbReference type="Gene3D" id="3.40.50.2300">
    <property type="match status" value="1"/>
</dbReference>
<dbReference type="Pfam" id="PF00196">
    <property type="entry name" value="GerE"/>
    <property type="match status" value="1"/>
</dbReference>
<dbReference type="PANTHER" id="PTHR43214">
    <property type="entry name" value="TWO-COMPONENT RESPONSE REGULATOR"/>
    <property type="match status" value="1"/>
</dbReference>
<evidence type="ECO:0000256" key="4">
    <source>
        <dbReference type="ARBA" id="ARBA00023163"/>
    </source>
</evidence>
<dbReference type="PRINTS" id="PR00038">
    <property type="entry name" value="HTHLUXR"/>
</dbReference>
<dbReference type="GO" id="GO:0003677">
    <property type="term" value="F:DNA binding"/>
    <property type="evidence" value="ECO:0007669"/>
    <property type="project" value="UniProtKB-KW"/>
</dbReference>
<dbReference type="SUPFAM" id="SSF52172">
    <property type="entry name" value="CheY-like"/>
    <property type="match status" value="1"/>
</dbReference>
<sequence length="239" mass="24341">MVGESIRVLVADDQAAVREGLATLLDLTPGIEVVGQARDGAHALELVAEHAPDVVLMDLHMPGMDGIAATRRVAAEHPGTRVVVLTTYADDGSIQGALRAGALGYLTKDADRGQIARAVQAAANGQSVLDEAVQRKLIAALGGAGADGPMPGSGATGPGSGGAPGAGTVGAPNGLTAREVDVLRLIAAGKSNPEIARELFVSEATVKTHVNHVFAKTGARDRAQAVRFAYQHGLVAERN</sequence>
<feature type="domain" description="HTH luxR-type" evidence="7">
    <location>
        <begin position="168"/>
        <end position="233"/>
    </location>
</feature>
<dbReference type="InterPro" id="IPR001789">
    <property type="entry name" value="Sig_transdc_resp-reg_receiver"/>
</dbReference>
<dbReference type="InterPro" id="IPR039420">
    <property type="entry name" value="WalR-like"/>
</dbReference>
<dbReference type="PROSITE" id="PS00622">
    <property type="entry name" value="HTH_LUXR_1"/>
    <property type="match status" value="1"/>
</dbReference>